<dbReference type="Proteomes" id="UP000011867">
    <property type="component" value="Chromosome"/>
</dbReference>
<gene>
    <name evidence="2" type="primary">gvpG</name>
    <name evidence="2" type="ordered locus">Nmlp_1762</name>
</gene>
<sequence length="83" mass="9869">MLILDDVLVKPFFSVLDILHTLALGEMYDMESIQDNIKENQLLYEVGERSKAEYEERKRELEVELEMAKLIQSQMQDRVEIKH</sequence>
<dbReference type="AlphaFoldDB" id="M1XPM9"/>
<dbReference type="HOGENOM" id="CLU_185764_0_0_2"/>
<dbReference type="STRING" id="268739.Nmlp_1762"/>
<organism evidence="2 3">
    <name type="scientific">Natronomonas moolapensis (strain DSM 18674 / CECT 7526 / JCM 14361 / 8.8.11)</name>
    <dbReference type="NCBI Taxonomy" id="268739"/>
    <lineage>
        <taxon>Archaea</taxon>
        <taxon>Methanobacteriati</taxon>
        <taxon>Methanobacteriota</taxon>
        <taxon>Stenosarchaea group</taxon>
        <taxon>Halobacteria</taxon>
        <taxon>Halobacteriales</taxon>
        <taxon>Natronomonadaceae</taxon>
        <taxon>Natronomonas</taxon>
    </lineage>
</organism>
<dbReference type="EMBL" id="HF582854">
    <property type="protein sequence ID" value="CCQ35951.1"/>
    <property type="molecule type" value="Genomic_DNA"/>
</dbReference>
<protein>
    <submittedName>
        <fullName evidence="2">Gas-vesicle-associated protein GvpG</fullName>
    </submittedName>
</protein>
<dbReference type="Pfam" id="PF05120">
    <property type="entry name" value="GvpG"/>
    <property type="match status" value="1"/>
</dbReference>
<accession>M1XPM9</accession>
<feature type="coiled-coil region" evidence="1">
    <location>
        <begin position="44"/>
        <end position="71"/>
    </location>
</feature>
<evidence type="ECO:0000313" key="2">
    <source>
        <dbReference type="EMBL" id="CCQ35951.1"/>
    </source>
</evidence>
<reference evidence="2 3" key="1">
    <citation type="journal article" date="2013" name="Genome Announc.">
        <title>Genome of the haloarchaeon Natronomonas moolapensis, a neutrophilic member of a previously haloalkaliphilic genus.</title>
        <authorList>
            <person name="Dyall-Smith M.L."/>
            <person name="Pfeiffer F."/>
            <person name="Oberwinkler T."/>
            <person name="Klee K."/>
            <person name="Rampp M."/>
            <person name="Palm P."/>
            <person name="Gross K."/>
            <person name="Schuster S.C."/>
            <person name="Oesterhelt D."/>
        </authorList>
    </citation>
    <scope>NUCLEOTIDE SEQUENCE [LARGE SCALE GENOMIC DNA]</scope>
    <source>
        <strain evidence="3">DSM 18674 / JCM 14361 / 8.8.11</strain>
    </source>
</reference>
<proteinExistence type="predicted"/>
<dbReference type="GeneID" id="14652613"/>
<keyword evidence="1" id="KW-0175">Coiled coil</keyword>
<dbReference type="OrthoDB" id="214403at2157"/>
<dbReference type="KEGG" id="nmo:Nmlp_1762"/>
<keyword evidence="3" id="KW-1185">Reference proteome</keyword>
<dbReference type="eggNOG" id="arCOG03938">
    <property type="taxonomic scope" value="Archaea"/>
</dbReference>
<dbReference type="InterPro" id="IPR054797">
    <property type="entry name" value="Gas_vesic_GvpG_halobact"/>
</dbReference>
<evidence type="ECO:0000313" key="3">
    <source>
        <dbReference type="Proteomes" id="UP000011867"/>
    </source>
</evidence>
<dbReference type="InterPro" id="IPR007804">
    <property type="entry name" value="GvpG"/>
</dbReference>
<evidence type="ECO:0000256" key="1">
    <source>
        <dbReference type="SAM" id="Coils"/>
    </source>
</evidence>
<name>M1XPM9_NATM8</name>
<dbReference type="RefSeq" id="WP_015408781.1">
    <property type="nucleotide sequence ID" value="NC_020388.1"/>
</dbReference>
<dbReference type="NCBIfam" id="NF045779">
    <property type="entry name" value="gas_vesic_GvpG"/>
    <property type="match status" value="1"/>
</dbReference>